<feature type="transmembrane region" description="Helical" evidence="5">
    <location>
        <begin position="296"/>
        <end position="316"/>
    </location>
</feature>
<feature type="transmembrane region" description="Helical" evidence="5">
    <location>
        <begin position="162"/>
        <end position="181"/>
    </location>
</feature>
<protein>
    <submittedName>
        <fullName evidence="7">APC family permease</fullName>
    </submittedName>
</protein>
<feature type="transmembrane region" description="Helical" evidence="5">
    <location>
        <begin position="201"/>
        <end position="220"/>
    </location>
</feature>
<evidence type="ECO:0000256" key="4">
    <source>
        <dbReference type="ARBA" id="ARBA00023136"/>
    </source>
</evidence>
<feature type="transmembrane region" description="Helical" evidence="5">
    <location>
        <begin position="51"/>
        <end position="71"/>
    </location>
</feature>
<feature type="transmembrane region" description="Helical" evidence="5">
    <location>
        <begin position="240"/>
        <end position="260"/>
    </location>
</feature>
<keyword evidence="8" id="KW-1185">Reference proteome</keyword>
<evidence type="ECO:0000256" key="2">
    <source>
        <dbReference type="ARBA" id="ARBA00022692"/>
    </source>
</evidence>
<dbReference type="EMBL" id="BAABCM010000001">
    <property type="protein sequence ID" value="GAA3799623.1"/>
    <property type="molecule type" value="Genomic_DNA"/>
</dbReference>
<dbReference type="Proteomes" id="UP001501624">
    <property type="component" value="Unassembled WGS sequence"/>
</dbReference>
<proteinExistence type="predicted"/>
<evidence type="ECO:0000259" key="6">
    <source>
        <dbReference type="Pfam" id="PF00324"/>
    </source>
</evidence>
<dbReference type="Pfam" id="PF00324">
    <property type="entry name" value="AA_permease"/>
    <property type="match status" value="1"/>
</dbReference>
<evidence type="ECO:0000256" key="1">
    <source>
        <dbReference type="ARBA" id="ARBA00004141"/>
    </source>
</evidence>
<evidence type="ECO:0000313" key="8">
    <source>
        <dbReference type="Proteomes" id="UP001501624"/>
    </source>
</evidence>
<feature type="transmembrane region" description="Helical" evidence="5">
    <location>
        <begin position="20"/>
        <end position="44"/>
    </location>
</feature>
<reference evidence="8" key="1">
    <citation type="journal article" date="2019" name="Int. J. Syst. Evol. Microbiol.">
        <title>The Global Catalogue of Microorganisms (GCM) 10K type strain sequencing project: providing services to taxonomists for standard genome sequencing and annotation.</title>
        <authorList>
            <consortium name="The Broad Institute Genomics Platform"/>
            <consortium name="The Broad Institute Genome Sequencing Center for Infectious Disease"/>
            <person name="Wu L."/>
            <person name="Ma J."/>
        </authorList>
    </citation>
    <scope>NUCLEOTIDE SEQUENCE [LARGE SCALE GENOMIC DNA]</scope>
    <source>
        <strain evidence="8">JCM 17017</strain>
    </source>
</reference>
<keyword evidence="3 5" id="KW-1133">Transmembrane helix</keyword>
<dbReference type="RefSeq" id="WP_020419211.1">
    <property type="nucleotide sequence ID" value="NZ_BAABCM010000001.1"/>
</dbReference>
<gene>
    <name evidence="7" type="ORF">GCM10022380_16200</name>
</gene>
<evidence type="ECO:0000256" key="5">
    <source>
        <dbReference type="SAM" id="Phobius"/>
    </source>
</evidence>
<sequence>MSLPTPDHGTALRRGSLGVAAIVFFVLSAQSPLTGIAGALPIAITLGNGPAAPATFLLVGVVMALFAVGYITMSRNVTDGGAFYTYIGRGLGTTTGTASAFVALFAYCTVQAAMYGLYGVTVSGLLAAYAGISVPWWACGLVTMVLVMAWAWLNIEIGARALACLVGLEMGILLVFAVITFARGGGPQGLDFGATFGPSAIASGAPGVAFTFAVASMFGFESTALYAPEARDPRRTIPRATYLAVAVVAVFFAFVAWMVVSFYGAGSVVDAAGQAVGAGEASGLVAGAIQATLGGWAAHAVGIILATSLLAGVLAFHNAINRYLHSLAENAVLPRRLAWTNRHGSPYLAGVASTVVAAALVLPFAARGMDPVLTLFSWFGGVSVVGLLVLYVLTSVSVLAWFRRDRRGESTWHTRYSPALAAVLILAGIVLLIVNFGTLTGGSGATAAVLLASVAAVFVLGLVVAVVHRRRATAAVALAS</sequence>
<feature type="transmembrane region" description="Helical" evidence="5">
    <location>
        <begin position="446"/>
        <end position="467"/>
    </location>
</feature>
<feature type="transmembrane region" description="Helical" evidence="5">
    <location>
        <begin position="378"/>
        <end position="402"/>
    </location>
</feature>
<keyword evidence="4 5" id="KW-0472">Membrane</keyword>
<evidence type="ECO:0000313" key="7">
    <source>
        <dbReference type="EMBL" id="GAA3799623.1"/>
    </source>
</evidence>
<evidence type="ECO:0000256" key="3">
    <source>
        <dbReference type="ARBA" id="ARBA00022989"/>
    </source>
</evidence>
<keyword evidence="2 5" id="KW-0812">Transmembrane</keyword>
<organism evidence="7 8">
    <name type="scientific">Amycolatopsis tucumanensis</name>
    <dbReference type="NCBI Taxonomy" id="401106"/>
    <lineage>
        <taxon>Bacteria</taxon>
        <taxon>Bacillati</taxon>
        <taxon>Actinomycetota</taxon>
        <taxon>Actinomycetes</taxon>
        <taxon>Pseudonocardiales</taxon>
        <taxon>Pseudonocardiaceae</taxon>
        <taxon>Amycolatopsis</taxon>
    </lineage>
</organism>
<feature type="transmembrane region" description="Helical" evidence="5">
    <location>
        <begin position="135"/>
        <end position="155"/>
    </location>
</feature>
<feature type="transmembrane region" description="Helical" evidence="5">
    <location>
        <begin position="414"/>
        <end position="434"/>
    </location>
</feature>
<comment type="caution">
    <text evidence="7">The sequence shown here is derived from an EMBL/GenBank/DDBJ whole genome shotgun (WGS) entry which is preliminary data.</text>
</comment>
<dbReference type="PANTHER" id="PTHR42770">
    <property type="entry name" value="AMINO ACID TRANSPORTER-RELATED"/>
    <property type="match status" value="1"/>
</dbReference>
<dbReference type="PIRSF" id="PIRSF006060">
    <property type="entry name" value="AA_transporter"/>
    <property type="match status" value="1"/>
</dbReference>
<feature type="transmembrane region" description="Helical" evidence="5">
    <location>
        <begin position="345"/>
        <end position="366"/>
    </location>
</feature>
<accession>A0ABP7HQI9</accession>
<dbReference type="InterPro" id="IPR004841">
    <property type="entry name" value="AA-permease/SLC12A_dom"/>
</dbReference>
<dbReference type="Gene3D" id="1.20.1740.10">
    <property type="entry name" value="Amino acid/polyamine transporter I"/>
    <property type="match status" value="1"/>
</dbReference>
<comment type="subcellular location">
    <subcellularLocation>
        <location evidence="1">Membrane</location>
        <topology evidence="1">Multi-pass membrane protein</topology>
    </subcellularLocation>
</comment>
<dbReference type="InterPro" id="IPR050367">
    <property type="entry name" value="APC_superfamily"/>
</dbReference>
<name>A0ABP7HQI9_9PSEU</name>
<dbReference type="PANTHER" id="PTHR42770:SF16">
    <property type="entry name" value="AMINO ACID PERMEASE"/>
    <property type="match status" value="1"/>
</dbReference>
<feature type="domain" description="Amino acid permease/ SLC12A" evidence="6">
    <location>
        <begin position="43"/>
        <end position="471"/>
    </location>
</feature>